<sequence>MQNLLRALGDRRIALKDGKQSQKGFTLVELLVVVIIIGILAGIAIPVFLNQRESAWRAEMESDLKNAALAAETFAVDNDGSYTGLTVAKLVSDYGLRLSHDVATDTDYVVLGTPAPGQNFVLKGTHPDLSGDTLEYNSASGGLQTWQDAPAAPVNP</sequence>
<dbReference type="PROSITE" id="PS00409">
    <property type="entry name" value="PROKAR_NTER_METHYL"/>
    <property type="match status" value="1"/>
</dbReference>
<name>A0ABP4JRF3_9MICO</name>
<dbReference type="EMBL" id="BAAAKK010000006">
    <property type="protein sequence ID" value="GAA1426394.1"/>
    <property type="molecule type" value="Genomic_DNA"/>
</dbReference>
<evidence type="ECO:0000313" key="4">
    <source>
        <dbReference type="Proteomes" id="UP001501266"/>
    </source>
</evidence>
<dbReference type="InterPro" id="IPR012902">
    <property type="entry name" value="N_methyl_site"/>
</dbReference>
<protein>
    <recommendedName>
        <fullName evidence="5">Prepilin-type N-terminal cleavage/methylation domain-containing protein</fullName>
    </recommendedName>
</protein>
<comment type="caution">
    <text evidence="3">The sequence shown here is derived from an EMBL/GenBank/DDBJ whole genome shotgun (WGS) entry which is preliminary data.</text>
</comment>
<dbReference type="InterPro" id="IPR045584">
    <property type="entry name" value="Pilin-like"/>
</dbReference>
<dbReference type="RefSeq" id="WP_343921408.1">
    <property type="nucleotide sequence ID" value="NZ_BAAAKK010000006.1"/>
</dbReference>
<dbReference type="PANTHER" id="PTHR30093">
    <property type="entry name" value="GENERAL SECRETION PATHWAY PROTEIN G"/>
    <property type="match status" value="1"/>
</dbReference>
<reference evidence="4" key="1">
    <citation type="journal article" date="2019" name="Int. J. Syst. Evol. Microbiol.">
        <title>The Global Catalogue of Microorganisms (GCM) 10K type strain sequencing project: providing services to taxonomists for standard genome sequencing and annotation.</title>
        <authorList>
            <consortium name="The Broad Institute Genomics Platform"/>
            <consortium name="The Broad Institute Genome Sequencing Center for Infectious Disease"/>
            <person name="Wu L."/>
            <person name="Ma J."/>
        </authorList>
    </citation>
    <scope>NUCLEOTIDE SEQUENCE [LARGE SCALE GENOMIC DNA]</scope>
    <source>
        <strain evidence="4">JCM 12398</strain>
    </source>
</reference>
<evidence type="ECO:0000313" key="3">
    <source>
        <dbReference type="EMBL" id="GAA1426394.1"/>
    </source>
</evidence>
<dbReference type="NCBIfam" id="TIGR02532">
    <property type="entry name" value="IV_pilin_GFxxxE"/>
    <property type="match status" value="1"/>
</dbReference>
<organism evidence="3 4">
    <name type="scientific">Agrococcus citreus</name>
    <dbReference type="NCBI Taxonomy" id="84643"/>
    <lineage>
        <taxon>Bacteria</taxon>
        <taxon>Bacillati</taxon>
        <taxon>Actinomycetota</taxon>
        <taxon>Actinomycetes</taxon>
        <taxon>Micrococcales</taxon>
        <taxon>Microbacteriaceae</taxon>
        <taxon>Agrococcus</taxon>
    </lineage>
</organism>
<dbReference type="SUPFAM" id="SSF54523">
    <property type="entry name" value="Pili subunits"/>
    <property type="match status" value="1"/>
</dbReference>
<keyword evidence="2" id="KW-1133">Transmembrane helix</keyword>
<dbReference type="Pfam" id="PF07963">
    <property type="entry name" value="N_methyl"/>
    <property type="match status" value="1"/>
</dbReference>
<evidence type="ECO:0000256" key="1">
    <source>
        <dbReference type="ARBA" id="ARBA00022481"/>
    </source>
</evidence>
<evidence type="ECO:0008006" key="5">
    <source>
        <dbReference type="Google" id="ProtNLM"/>
    </source>
</evidence>
<evidence type="ECO:0000256" key="2">
    <source>
        <dbReference type="SAM" id="Phobius"/>
    </source>
</evidence>
<keyword evidence="2" id="KW-0812">Transmembrane</keyword>
<dbReference type="Gene3D" id="3.30.700.10">
    <property type="entry name" value="Glycoprotein, Type 4 Pilin"/>
    <property type="match status" value="1"/>
</dbReference>
<keyword evidence="4" id="KW-1185">Reference proteome</keyword>
<proteinExistence type="predicted"/>
<feature type="transmembrane region" description="Helical" evidence="2">
    <location>
        <begin position="25"/>
        <end position="49"/>
    </location>
</feature>
<gene>
    <name evidence="3" type="ORF">GCM10009640_27420</name>
</gene>
<dbReference type="InterPro" id="IPR000983">
    <property type="entry name" value="Bac_GSPG_pilin"/>
</dbReference>
<keyword evidence="1" id="KW-0488">Methylation</keyword>
<dbReference type="Proteomes" id="UP001501266">
    <property type="component" value="Unassembled WGS sequence"/>
</dbReference>
<keyword evidence="2" id="KW-0472">Membrane</keyword>
<accession>A0ABP4JRF3</accession>
<dbReference type="PRINTS" id="PR00813">
    <property type="entry name" value="BCTERIALGSPG"/>
</dbReference>